<sequence length="58" mass="6293">MEVSIPQTSLFATYLTYAGNGFVKAEMIFAYSCAGITSEERSPIGHIIAARIPNRQGI</sequence>
<reference evidence="1" key="1">
    <citation type="submission" date="2009-10" db="EMBL/GenBank/DDBJ databases">
        <title>Diversity of trophic interactions inside an arsenic-rich microbial ecosystem.</title>
        <authorList>
            <person name="Bertin P.N."/>
            <person name="Heinrich-Salmeron A."/>
            <person name="Pelletier E."/>
            <person name="Goulhen-Chollet F."/>
            <person name="Arsene-Ploetze F."/>
            <person name="Gallien S."/>
            <person name="Calteau A."/>
            <person name="Vallenet D."/>
            <person name="Casiot C."/>
            <person name="Chane-Woon-Ming B."/>
            <person name="Giloteaux L."/>
            <person name="Barakat M."/>
            <person name="Bonnefoy V."/>
            <person name="Bruneel O."/>
            <person name="Chandler M."/>
            <person name="Cleiss J."/>
            <person name="Duran R."/>
            <person name="Elbaz-Poulichet F."/>
            <person name="Fonknechten N."/>
            <person name="Lauga B."/>
            <person name="Mornico D."/>
            <person name="Ortet P."/>
            <person name="Schaeffer C."/>
            <person name="Siguier P."/>
            <person name="Alexander Thil Smith A."/>
            <person name="Van Dorsselaer A."/>
            <person name="Weissenbach J."/>
            <person name="Medigue C."/>
            <person name="Le Paslier D."/>
        </authorList>
    </citation>
    <scope>NUCLEOTIDE SEQUENCE</scope>
</reference>
<proteinExistence type="predicted"/>
<name>E6PH34_9ZZZZ</name>
<accession>E6PH34</accession>
<comment type="caution">
    <text evidence="1">The sequence shown here is derived from an EMBL/GenBank/DDBJ whole genome shotgun (WGS) entry which is preliminary data.</text>
</comment>
<dbReference type="EMBL" id="CABL01000016">
    <property type="protein sequence ID" value="CBH75772.1"/>
    <property type="molecule type" value="Genomic_DNA"/>
</dbReference>
<gene>
    <name evidence="1" type="ORF">CARN1_1170</name>
</gene>
<organism evidence="1">
    <name type="scientific">mine drainage metagenome</name>
    <dbReference type="NCBI Taxonomy" id="410659"/>
    <lineage>
        <taxon>unclassified sequences</taxon>
        <taxon>metagenomes</taxon>
        <taxon>ecological metagenomes</taxon>
    </lineage>
</organism>
<evidence type="ECO:0000313" key="1">
    <source>
        <dbReference type="EMBL" id="CBH75772.1"/>
    </source>
</evidence>
<dbReference type="AlphaFoldDB" id="E6PH34"/>
<protein>
    <submittedName>
        <fullName evidence="1">Uncharacterized protein</fullName>
    </submittedName>
</protein>